<dbReference type="Pfam" id="PF13581">
    <property type="entry name" value="HATPase_c_2"/>
    <property type="match status" value="1"/>
</dbReference>
<dbReference type="InterPro" id="IPR050267">
    <property type="entry name" value="Anti-sigma-factor_SerPK"/>
</dbReference>
<dbReference type="RefSeq" id="WP_132872628.1">
    <property type="nucleotide sequence ID" value="NZ_JAJUHT010000004.1"/>
</dbReference>
<dbReference type="GO" id="GO:0004674">
    <property type="term" value="F:protein serine/threonine kinase activity"/>
    <property type="evidence" value="ECO:0007669"/>
    <property type="project" value="UniProtKB-KW"/>
</dbReference>
<dbReference type="AlphaFoldDB" id="A0A4R1KD59"/>
<keyword evidence="1" id="KW-0808">Transferase</keyword>
<dbReference type="OrthoDB" id="5456285at2"/>
<dbReference type="PANTHER" id="PTHR35526">
    <property type="entry name" value="ANTI-SIGMA-F FACTOR RSBW-RELATED"/>
    <property type="match status" value="1"/>
</dbReference>
<accession>A0A4R1KD59</accession>
<dbReference type="InterPro" id="IPR003594">
    <property type="entry name" value="HATPase_dom"/>
</dbReference>
<keyword evidence="1" id="KW-0418">Kinase</keyword>
<dbReference type="InterPro" id="IPR036890">
    <property type="entry name" value="HATPase_C_sf"/>
</dbReference>
<evidence type="ECO:0000313" key="4">
    <source>
        <dbReference type="Proteomes" id="UP000294614"/>
    </source>
</evidence>
<keyword evidence="1" id="KW-0723">Serine/threonine-protein kinase</keyword>
<sequence length="275" mass="31127">MKKIACFINDSNLLEKVTEFCGLERFQEECIGDPSQFVYDVATVLYLTDDPAALYPEGIKDIRVCYVGKDRPKDCGVFFLPEDFQMIHLRLLIDAVIHNGSFESSLAAVTPVFLNKSFKIKNDIFNVERIVYALTKDFVFFLNFQSLEKVRVGLAEMLTNAIEHGNLGITGEEKMSATESGTYYELVNSRLNDAVCMAKYAVFKFYVDADGLEMSLEDEGEGFDVDSLPDPTDPESLLKLHGRGILITRMYFDEVKYNDKGNHVTLRKRFGCSTC</sequence>
<comment type="caution">
    <text evidence="3">The sequence shown here is derived from an EMBL/GenBank/DDBJ whole genome shotgun (WGS) entry which is preliminary data.</text>
</comment>
<evidence type="ECO:0000313" key="3">
    <source>
        <dbReference type="EMBL" id="TCK62515.1"/>
    </source>
</evidence>
<dbReference type="CDD" id="cd16936">
    <property type="entry name" value="HATPase_RsbW-like"/>
    <property type="match status" value="1"/>
</dbReference>
<dbReference type="Proteomes" id="UP000294614">
    <property type="component" value="Unassembled WGS sequence"/>
</dbReference>
<gene>
    <name evidence="3" type="ORF">C8D98_1044</name>
</gene>
<keyword evidence="4" id="KW-1185">Reference proteome</keyword>
<feature type="domain" description="Histidine kinase/HSP90-like ATPase" evidence="2">
    <location>
        <begin position="142"/>
        <end position="268"/>
    </location>
</feature>
<reference evidence="3 4" key="1">
    <citation type="submission" date="2019-03" db="EMBL/GenBank/DDBJ databases">
        <title>Genomic Encyclopedia of Type Strains, Phase IV (KMG-IV): sequencing the most valuable type-strain genomes for metagenomic binning, comparative biology and taxonomic classification.</title>
        <authorList>
            <person name="Goeker M."/>
        </authorList>
    </citation>
    <scope>NUCLEOTIDE SEQUENCE [LARGE SCALE GENOMIC DNA]</scope>
    <source>
        <strain evidence="3 4">DSM 24984</strain>
    </source>
</reference>
<name>A0A4R1KD59_9BACT</name>
<dbReference type="Gene3D" id="3.30.565.10">
    <property type="entry name" value="Histidine kinase-like ATPase, C-terminal domain"/>
    <property type="match status" value="1"/>
</dbReference>
<dbReference type="EMBL" id="SMGG01000003">
    <property type="protein sequence ID" value="TCK62515.1"/>
    <property type="molecule type" value="Genomic_DNA"/>
</dbReference>
<evidence type="ECO:0000256" key="1">
    <source>
        <dbReference type="ARBA" id="ARBA00022527"/>
    </source>
</evidence>
<evidence type="ECO:0000259" key="2">
    <source>
        <dbReference type="Pfam" id="PF13581"/>
    </source>
</evidence>
<organism evidence="3 4">
    <name type="scientific">Seleniivibrio woodruffii</name>
    <dbReference type="NCBI Taxonomy" id="1078050"/>
    <lineage>
        <taxon>Bacteria</taxon>
        <taxon>Pseudomonadati</taxon>
        <taxon>Deferribacterota</taxon>
        <taxon>Deferribacteres</taxon>
        <taxon>Deferribacterales</taxon>
        <taxon>Geovibrionaceae</taxon>
        <taxon>Seleniivibrio</taxon>
    </lineage>
</organism>
<dbReference type="PANTHER" id="PTHR35526:SF3">
    <property type="entry name" value="ANTI-SIGMA-F FACTOR RSBW"/>
    <property type="match status" value="1"/>
</dbReference>
<proteinExistence type="predicted"/>
<protein>
    <submittedName>
        <fullName evidence="3">Anti-sigma regulatory factor (Ser/Thr protein kinase)</fullName>
    </submittedName>
</protein>